<reference evidence="3" key="1">
    <citation type="submission" date="2017-03" db="EMBL/GenBank/DDBJ databases">
        <title>Genomes of endolithic fungi from Antarctica.</title>
        <authorList>
            <person name="Coleine C."/>
            <person name="Masonjones S."/>
            <person name="Stajich J.E."/>
        </authorList>
    </citation>
    <scope>NUCLEOTIDE SEQUENCE [LARGE SCALE GENOMIC DNA]</scope>
    <source>
        <strain evidence="3">CCFEE 5527</strain>
    </source>
</reference>
<sequence>MAALNGSSNGSVNGSTKHPTGAPADGPTDAYKLPRDASESQRLDAQHVALRTNVGFLLHPCIVDALPKVGPVKIADLGTGTGAWLLELAEEMKDARITYTGLDISDAQFPAAPPSGVSFKTYDMLSPVPAQFLSAFDVVHVRFLVLGLPSGTWPQALANLTSMLKPGGWIQWMEPDFRTTILSLVAHGTQHHNLAFHDSESLASHFAAADLKDVTETAFASDRVPETRLAISRVFEGGITGLQRMICAGDAEEQRGRWGDEGKGRKVLSEVGEACERGEAYWRLELNVFTGRKGGA</sequence>
<dbReference type="Pfam" id="PF13489">
    <property type="entry name" value="Methyltransf_23"/>
    <property type="match status" value="1"/>
</dbReference>
<comment type="caution">
    <text evidence="2">The sequence shown here is derived from an EMBL/GenBank/DDBJ whole genome shotgun (WGS) entry which is preliminary data.</text>
</comment>
<evidence type="ECO:0000313" key="2">
    <source>
        <dbReference type="EMBL" id="OQO12489.1"/>
    </source>
</evidence>
<dbReference type="PANTHER" id="PTHR43591:SF110">
    <property type="entry name" value="RHODANESE DOMAIN-CONTAINING PROTEIN"/>
    <property type="match status" value="1"/>
</dbReference>
<gene>
    <name evidence="2" type="ORF">B0A48_03131</name>
</gene>
<evidence type="ECO:0000256" key="1">
    <source>
        <dbReference type="SAM" id="MobiDB-lite"/>
    </source>
</evidence>
<evidence type="ECO:0000313" key="3">
    <source>
        <dbReference type="Proteomes" id="UP000192596"/>
    </source>
</evidence>
<dbReference type="CDD" id="cd02440">
    <property type="entry name" value="AdoMet_MTases"/>
    <property type="match status" value="1"/>
</dbReference>
<dbReference type="InParanoid" id="A0A1V8TM79"/>
<dbReference type="STRING" id="1507870.A0A1V8TM79"/>
<feature type="compositionally biased region" description="Low complexity" evidence="1">
    <location>
        <begin position="1"/>
        <end position="15"/>
    </location>
</feature>
<organism evidence="2 3">
    <name type="scientific">Cryoendolithus antarcticus</name>
    <dbReference type="NCBI Taxonomy" id="1507870"/>
    <lineage>
        <taxon>Eukaryota</taxon>
        <taxon>Fungi</taxon>
        <taxon>Dikarya</taxon>
        <taxon>Ascomycota</taxon>
        <taxon>Pezizomycotina</taxon>
        <taxon>Dothideomycetes</taxon>
        <taxon>Dothideomycetidae</taxon>
        <taxon>Cladosporiales</taxon>
        <taxon>Cladosporiaceae</taxon>
        <taxon>Cryoendolithus</taxon>
    </lineage>
</organism>
<dbReference type="OrthoDB" id="417697at2759"/>
<dbReference type="InterPro" id="IPR029063">
    <property type="entry name" value="SAM-dependent_MTases_sf"/>
</dbReference>
<accession>A0A1V8TM79</accession>
<name>A0A1V8TM79_9PEZI</name>
<dbReference type="PANTHER" id="PTHR43591">
    <property type="entry name" value="METHYLTRANSFERASE"/>
    <property type="match status" value="1"/>
</dbReference>
<dbReference type="Gene3D" id="3.40.50.150">
    <property type="entry name" value="Vaccinia Virus protein VP39"/>
    <property type="match status" value="1"/>
</dbReference>
<dbReference type="AlphaFoldDB" id="A0A1V8TM79"/>
<dbReference type="SUPFAM" id="SSF53335">
    <property type="entry name" value="S-adenosyl-L-methionine-dependent methyltransferases"/>
    <property type="match status" value="1"/>
</dbReference>
<feature type="region of interest" description="Disordered" evidence="1">
    <location>
        <begin position="1"/>
        <end position="38"/>
    </location>
</feature>
<keyword evidence="3" id="KW-1185">Reference proteome</keyword>
<proteinExistence type="predicted"/>
<dbReference type="Proteomes" id="UP000192596">
    <property type="component" value="Unassembled WGS sequence"/>
</dbReference>
<dbReference type="EMBL" id="NAJO01000005">
    <property type="protein sequence ID" value="OQO12489.1"/>
    <property type="molecule type" value="Genomic_DNA"/>
</dbReference>
<evidence type="ECO:0008006" key="4">
    <source>
        <dbReference type="Google" id="ProtNLM"/>
    </source>
</evidence>
<protein>
    <recommendedName>
        <fullName evidence="4">Methyltransferase domain-containing protein</fullName>
    </recommendedName>
</protein>